<proteinExistence type="predicted"/>
<dbReference type="EMBL" id="FRAC01000014">
    <property type="protein sequence ID" value="SHK62515.1"/>
    <property type="molecule type" value="Genomic_DNA"/>
</dbReference>
<dbReference type="Gene3D" id="1.10.101.10">
    <property type="entry name" value="PGBD-like superfamily/PGBD"/>
    <property type="match status" value="1"/>
</dbReference>
<gene>
    <name evidence="3" type="ORF">SAMN02745136_02938</name>
</gene>
<evidence type="ECO:0000313" key="4">
    <source>
        <dbReference type="Proteomes" id="UP000184386"/>
    </source>
</evidence>
<dbReference type="Proteomes" id="UP000184386">
    <property type="component" value="Unassembled WGS sequence"/>
</dbReference>
<organism evidence="3 4">
    <name type="scientific">Anaerocolumna jejuensis DSM 15929</name>
    <dbReference type="NCBI Taxonomy" id="1121322"/>
    <lineage>
        <taxon>Bacteria</taxon>
        <taxon>Bacillati</taxon>
        <taxon>Bacillota</taxon>
        <taxon>Clostridia</taxon>
        <taxon>Lachnospirales</taxon>
        <taxon>Lachnospiraceae</taxon>
        <taxon>Anaerocolumna</taxon>
    </lineage>
</organism>
<dbReference type="SUPFAM" id="SSF47090">
    <property type="entry name" value="PGBD-like"/>
    <property type="match status" value="1"/>
</dbReference>
<sequence>MKKLKKFLSQFMLIACLSTFIAPNAEVLPNLSIVSTAQAAAYSKETINDVQEALNYAGYNCGTPDGVVGKNTKTAIRKYQKAKGLKVTGAVNNTLIKSLGVTVHKKTSSRTARTEATVYITRTGSKYHRAGCRYLRQSQIAISLSEAKKYYDPCSVCNP</sequence>
<name>A0A1M6TZT6_9FIRM</name>
<protein>
    <submittedName>
        <fullName evidence="3">Putative peptidoglycan binding domain-containing protein</fullName>
    </submittedName>
</protein>
<feature type="domain" description="Peptidoglycan binding-like" evidence="2">
    <location>
        <begin position="45"/>
        <end position="97"/>
    </location>
</feature>
<reference evidence="3 4" key="1">
    <citation type="submission" date="2016-11" db="EMBL/GenBank/DDBJ databases">
        <authorList>
            <person name="Jaros S."/>
            <person name="Januszkiewicz K."/>
            <person name="Wedrychowicz H."/>
        </authorList>
    </citation>
    <scope>NUCLEOTIDE SEQUENCE [LARGE SCALE GENOMIC DNA]</scope>
    <source>
        <strain evidence="3 4">DSM 15929</strain>
    </source>
</reference>
<feature type="signal peptide" evidence="1">
    <location>
        <begin position="1"/>
        <end position="21"/>
    </location>
</feature>
<evidence type="ECO:0000256" key="1">
    <source>
        <dbReference type="SAM" id="SignalP"/>
    </source>
</evidence>
<dbReference type="AlphaFoldDB" id="A0A1M6TZT6"/>
<accession>A0A1M6TZT6</accession>
<keyword evidence="1" id="KW-0732">Signal</keyword>
<evidence type="ECO:0000313" key="3">
    <source>
        <dbReference type="EMBL" id="SHK62515.1"/>
    </source>
</evidence>
<keyword evidence="4" id="KW-1185">Reference proteome</keyword>
<feature type="chain" id="PRO_5039245375" evidence="1">
    <location>
        <begin position="22"/>
        <end position="159"/>
    </location>
</feature>
<evidence type="ECO:0000259" key="2">
    <source>
        <dbReference type="Pfam" id="PF01471"/>
    </source>
</evidence>
<dbReference type="InterPro" id="IPR036365">
    <property type="entry name" value="PGBD-like_sf"/>
</dbReference>
<dbReference type="InterPro" id="IPR036366">
    <property type="entry name" value="PGBDSf"/>
</dbReference>
<dbReference type="RefSeq" id="WP_073277211.1">
    <property type="nucleotide sequence ID" value="NZ_FRAC01000014.1"/>
</dbReference>
<dbReference type="InterPro" id="IPR002477">
    <property type="entry name" value="Peptidoglycan-bd-like"/>
</dbReference>
<dbReference type="Pfam" id="PF01471">
    <property type="entry name" value="PG_binding_1"/>
    <property type="match status" value="1"/>
</dbReference>